<dbReference type="Proteomes" id="UP000075809">
    <property type="component" value="Unassembled WGS sequence"/>
</dbReference>
<organism evidence="1 2">
    <name type="scientific">Mycetomoellerius zeteki</name>
    <dbReference type="NCBI Taxonomy" id="64791"/>
    <lineage>
        <taxon>Eukaryota</taxon>
        <taxon>Metazoa</taxon>
        <taxon>Ecdysozoa</taxon>
        <taxon>Arthropoda</taxon>
        <taxon>Hexapoda</taxon>
        <taxon>Insecta</taxon>
        <taxon>Pterygota</taxon>
        <taxon>Neoptera</taxon>
        <taxon>Endopterygota</taxon>
        <taxon>Hymenoptera</taxon>
        <taxon>Apocrita</taxon>
        <taxon>Aculeata</taxon>
        <taxon>Formicoidea</taxon>
        <taxon>Formicidae</taxon>
        <taxon>Myrmicinae</taxon>
        <taxon>Mycetomoellerius</taxon>
    </lineage>
</organism>
<dbReference type="AlphaFoldDB" id="A0A151XKH3"/>
<proteinExistence type="predicted"/>
<keyword evidence="2" id="KW-1185">Reference proteome</keyword>
<accession>A0A151XKH3</accession>
<sequence length="369" mass="41466">MFSRRFLPSSSFSQLCRDGPGTAIRSSPRDRQFNLAWAEIAMTNAARKCFIARQSRLTPTFVSTAVFCTPGNECSLQRDRRPRPLEILSSSAVNREVGSFASSEVNRALKAATTFSPSTEGCCFLYPSLPCLHRVPRCGQEVRALRSKKVTKRRDTMPLPAFYGAYNMVVFSIFLSRQARVNHISKRTDDIKTDCNLVKHCVISCLISDPAGRKLQSSRPSELVLRSKTCVLPPFLIYSHLLSRSISFTILYSISNEGEKKNHAPLDGGGGGGGLLFAWKLSRPLAGRNYNNYFDILQFVIFLLIQDSMSPDETPFRESRIENSRAILFSQELLAKIWDRVIYSGCDKISIDNFCYAFIALTEILSHLE</sequence>
<evidence type="ECO:0000313" key="1">
    <source>
        <dbReference type="EMBL" id="KYQ60805.1"/>
    </source>
</evidence>
<name>A0A151XKH3_9HYME</name>
<evidence type="ECO:0000313" key="2">
    <source>
        <dbReference type="Proteomes" id="UP000075809"/>
    </source>
</evidence>
<dbReference type="EMBL" id="KQ982036">
    <property type="protein sequence ID" value="KYQ60805.1"/>
    <property type="molecule type" value="Genomic_DNA"/>
</dbReference>
<gene>
    <name evidence="1" type="ORF">ALC60_00132</name>
</gene>
<protein>
    <submittedName>
        <fullName evidence="1">Uncharacterized protein</fullName>
    </submittedName>
</protein>
<reference evidence="1 2" key="1">
    <citation type="submission" date="2015-09" db="EMBL/GenBank/DDBJ databases">
        <title>Trachymyrmex zeteki WGS genome.</title>
        <authorList>
            <person name="Nygaard S."/>
            <person name="Hu H."/>
            <person name="Boomsma J."/>
            <person name="Zhang G."/>
        </authorList>
    </citation>
    <scope>NUCLEOTIDE SEQUENCE [LARGE SCALE GENOMIC DNA]</scope>
    <source>
        <strain evidence="1">Tzet28-1</strain>
        <tissue evidence="1">Whole body</tissue>
    </source>
</reference>